<protein>
    <submittedName>
        <fullName evidence="1">Uncharacterized protein</fullName>
    </submittedName>
</protein>
<dbReference type="EMBL" id="KZ308421">
    <property type="protein sequence ID" value="KAG8229264.1"/>
    <property type="molecule type" value="Genomic_DNA"/>
</dbReference>
<dbReference type="Proteomes" id="UP000792457">
    <property type="component" value="Unassembled WGS sequence"/>
</dbReference>
<organism evidence="1 2">
    <name type="scientific">Ladona fulva</name>
    <name type="common">Scarce chaser dragonfly</name>
    <name type="synonym">Libellula fulva</name>
    <dbReference type="NCBI Taxonomy" id="123851"/>
    <lineage>
        <taxon>Eukaryota</taxon>
        <taxon>Metazoa</taxon>
        <taxon>Ecdysozoa</taxon>
        <taxon>Arthropoda</taxon>
        <taxon>Hexapoda</taxon>
        <taxon>Insecta</taxon>
        <taxon>Pterygota</taxon>
        <taxon>Palaeoptera</taxon>
        <taxon>Odonata</taxon>
        <taxon>Epiprocta</taxon>
        <taxon>Anisoptera</taxon>
        <taxon>Libelluloidea</taxon>
        <taxon>Libellulidae</taxon>
        <taxon>Ladona</taxon>
    </lineage>
</organism>
<name>A0A8K0P337_LADFU</name>
<gene>
    <name evidence="1" type="ORF">J437_LFUL009623</name>
</gene>
<dbReference type="AlphaFoldDB" id="A0A8K0P337"/>
<keyword evidence="2" id="KW-1185">Reference proteome</keyword>
<comment type="caution">
    <text evidence="1">The sequence shown here is derived from an EMBL/GenBank/DDBJ whole genome shotgun (WGS) entry which is preliminary data.</text>
</comment>
<reference evidence="1" key="2">
    <citation type="submission" date="2017-10" db="EMBL/GenBank/DDBJ databases">
        <title>Ladona fulva Genome sequencing and assembly.</title>
        <authorList>
            <person name="Murali S."/>
            <person name="Richards S."/>
            <person name="Bandaranaike D."/>
            <person name="Bellair M."/>
            <person name="Blankenburg K."/>
            <person name="Chao H."/>
            <person name="Dinh H."/>
            <person name="Doddapaneni H."/>
            <person name="Dugan-Rocha S."/>
            <person name="Elkadiri S."/>
            <person name="Gnanaolivu R."/>
            <person name="Hernandez B."/>
            <person name="Skinner E."/>
            <person name="Javaid M."/>
            <person name="Lee S."/>
            <person name="Li M."/>
            <person name="Ming W."/>
            <person name="Munidasa M."/>
            <person name="Muniz J."/>
            <person name="Nguyen L."/>
            <person name="Hughes D."/>
            <person name="Osuji N."/>
            <person name="Pu L.-L."/>
            <person name="Puazo M."/>
            <person name="Qu C."/>
            <person name="Quiroz J."/>
            <person name="Raj R."/>
            <person name="Weissenberger G."/>
            <person name="Xin Y."/>
            <person name="Zou X."/>
            <person name="Han Y."/>
            <person name="Worley K."/>
            <person name="Muzny D."/>
            <person name="Gibbs R."/>
        </authorList>
    </citation>
    <scope>NUCLEOTIDE SEQUENCE</scope>
    <source>
        <strain evidence="1">Sampled in the wild</strain>
    </source>
</reference>
<reference evidence="1" key="1">
    <citation type="submission" date="2013-04" db="EMBL/GenBank/DDBJ databases">
        <authorList>
            <person name="Qu J."/>
            <person name="Murali S.C."/>
            <person name="Bandaranaike D."/>
            <person name="Bellair M."/>
            <person name="Blankenburg K."/>
            <person name="Chao H."/>
            <person name="Dinh H."/>
            <person name="Doddapaneni H."/>
            <person name="Downs B."/>
            <person name="Dugan-Rocha S."/>
            <person name="Elkadiri S."/>
            <person name="Gnanaolivu R.D."/>
            <person name="Hernandez B."/>
            <person name="Javaid M."/>
            <person name="Jayaseelan J.C."/>
            <person name="Lee S."/>
            <person name="Li M."/>
            <person name="Ming W."/>
            <person name="Munidasa M."/>
            <person name="Muniz J."/>
            <person name="Nguyen L."/>
            <person name="Ongeri F."/>
            <person name="Osuji N."/>
            <person name="Pu L.-L."/>
            <person name="Puazo M."/>
            <person name="Qu C."/>
            <person name="Quiroz J."/>
            <person name="Raj R."/>
            <person name="Weissenberger G."/>
            <person name="Xin Y."/>
            <person name="Zou X."/>
            <person name="Han Y."/>
            <person name="Richards S."/>
            <person name="Worley K."/>
            <person name="Muzny D."/>
            <person name="Gibbs R."/>
        </authorList>
    </citation>
    <scope>NUCLEOTIDE SEQUENCE</scope>
    <source>
        <strain evidence="1">Sampled in the wild</strain>
    </source>
</reference>
<evidence type="ECO:0000313" key="2">
    <source>
        <dbReference type="Proteomes" id="UP000792457"/>
    </source>
</evidence>
<accession>A0A8K0P337</accession>
<evidence type="ECO:0000313" key="1">
    <source>
        <dbReference type="EMBL" id="KAG8229264.1"/>
    </source>
</evidence>
<sequence length="102" mass="11471">MIGLREMCLSYRDTADRAGHTAMQVWDQCNYEGRAQRRAGTEPRNLTTARKDLHFGRMAVKDRIASSTVLAQRWGTAAGVNISVRRRLLRAALVACHCIGFH</sequence>
<proteinExistence type="predicted"/>